<dbReference type="Pfam" id="PF00459">
    <property type="entry name" value="Inositol_P"/>
    <property type="match status" value="1"/>
</dbReference>
<dbReference type="OrthoDB" id="9785695at2"/>
<dbReference type="eggNOG" id="COG0483">
    <property type="taxonomic scope" value="Bacteria"/>
</dbReference>
<dbReference type="GO" id="GO:0031564">
    <property type="term" value="P:transcription antitermination"/>
    <property type="evidence" value="ECO:0007669"/>
    <property type="project" value="UniProtKB-KW"/>
</dbReference>
<dbReference type="PANTHER" id="PTHR20854">
    <property type="entry name" value="INOSITOL MONOPHOSPHATASE"/>
    <property type="match status" value="1"/>
</dbReference>
<name>A0A084IGK2_SALHC</name>
<keyword evidence="4 8" id="KW-0479">Metal-binding</keyword>
<dbReference type="RefSeq" id="WP_037341415.1">
    <property type="nucleotide sequence ID" value="NZ_APNK01000049.1"/>
</dbReference>
<dbReference type="AlphaFoldDB" id="A0A084IGK2"/>
<dbReference type="EC" id="3.1.3.25" evidence="9"/>
<dbReference type="STRING" id="1304275.C41B8_17933"/>
<dbReference type="InterPro" id="IPR000760">
    <property type="entry name" value="Inositol_monophosphatase-like"/>
</dbReference>
<evidence type="ECO:0000256" key="9">
    <source>
        <dbReference type="RuleBase" id="RU364068"/>
    </source>
</evidence>
<keyword evidence="6" id="KW-0889">Transcription antitermination</keyword>
<dbReference type="GO" id="GO:0007165">
    <property type="term" value="P:signal transduction"/>
    <property type="evidence" value="ECO:0007669"/>
    <property type="project" value="TreeGrafter"/>
</dbReference>
<accession>A0A084IGK2</accession>
<proteinExistence type="inferred from homology"/>
<dbReference type="GO" id="GO:0006020">
    <property type="term" value="P:inositol metabolic process"/>
    <property type="evidence" value="ECO:0007669"/>
    <property type="project" value="TreeGrafter"/>
</dbReference>
<evidence type="ECO:0000256" key="3">
    <source>
        <dbReference type="ARBA" id="ARBA00009759"/>
    </source>
</evidence>
<evidence type="ECO:0000256" key="5">
    <source>
        <dbReference type="ARBA" id="ARBA00022801"/>
    </source>
</evidence>
<comment type="cofactor">
    <cofactor evidence="2 8 9">
        <name>Mg(2+)</name>
        <dbReference type="ChEBI" id="CHEBI:18420"/>
    </cofactor>
</comment>
<evidence type="ECO:0000256" key="4">
    <source>
        <dbReference type="ARBA" id="ARBA00022723"/>
    </source>
</evidence>
<dbReference type="InterPro" id="IPR022337">
    <property type="entry name" value="Inositol_monophosphatase_SuhB"/>
</dbReference>
<organism evidence="10 11">
    <name type="scientific">Salinisphaera hydrothermalis (strain C41B8)</name>
    <dbReference type="NCBI Taxonomy" id="1304275"/>
    <lineage>
        <taxon>Bacteria</taxon>
        <taxon>Pseudomonadati</taxon>
        <taxon>Pseudomonadota</taxon>
        <taxon>Gammaproteobacteria</taxon>
        <taxon>Salinisphaerales</taxon>
        <taxon>Salinisphaeraceae</taxon>
        <taxon>Salinisphaera</taxon>
    </lineage>
</organism>
<evidence type="ECO:0000256" key="6">
    <source>
        <dbReference type="ARBA" id="ARBA00022814"/>
    </source>
</evidence>
<keyword evidence="5 9" id="KW-0378">Hydrolase</keyword>
<dbReference type="CDD" id="cd01639">
    <property type="entry name" value="IMPase"/>
    <property type="match status" value="1"/>
</dbReference>
<reference evidence="10 11" key="1">
    <citation type="submission" date="2013-03" db="EMBL/GenBank/DDBJ databases">
        <title>Salinisphaera hydrothermalis C41B8 Genome Sequencing.</title>
        <authorList>
            <person name="Li C."/>
            <person name="Lai Q."/>
            <person name="Shao Z."/>
        </authorList>
    </citation>
    <scope>NUCLEOTIDE SEQUENCE [LARGE SCALE GENOMIC DNA]</scope>
    <source>
        <strain evidence="10 11">C41B8</strain>
    </source>
</reference>
<dbReference type="GO" id="GO:0046872">
    <property type="term" value="F:metal ion binding"/>
    <property type="evidence" value="ECO:0007669"/>
    <property type="project" value="UniProtKB-KW"/>
</dbReference>
<dbReference type="PRINTS" id="PR01959">
    <property type="entry name" value="SBIMPHPHTASE"/>
</dbReference>
<dbReference type="SUPFAM" id="SSF56655">
    <property type="entry name" value="Carbohydrate phosphatase"/>
    <property type="match status" value="1"/>
</dbReference>
<evidence type="ECO:0000256" key="7">
    <source>
        <dbReference type="ARBA" id="ARBA00022842"/>
    </source>
</evidence>
<gene>
    <name evidence="10" type="ORF">C41B8_17933</name>
</gene>
<dbReference type="PROSITE" id="PS00629">
    <property type="entry name" value="IMP_1"/>
    <property type="match status" value="1"/>
</dbReference>
<dbReference type="PROSITE" id="PS00630">
    <property type="entry name" value="IMP_2"/>
    <property type="match status" value="1"/>
</dbReference>
<comment type="caution">
    <text evidence="10">The sequence shown here is derived from an EMBL/GenBank/DDBJ whole genome shotgun (WGS) entry which is preliminary data.</text>
</comment>
<dbReference type="GO" id="GO:0046854">
    <property type="term" value="P:phosphatidylinositol phosphate biosynthetic process"/>
    <property type="evidence" value="ECO:0007669"/>
    <property type="project" value="InterPro"/>
</dbReference>
<feature type="binding site" evidence="8">
    <location>
        <position position="67"/>
    </location>
    <ligand>
        <name>Mg(2+)</name>
        <dbReference type="ChEBI" id="CHEBI:18420"/>
        <label>1</label>
        <note>catalytic</note>
    </ligand>
</feature>
<evidence type="ECO:0000256" key="8">
    <source>
        <dbReference type="PIRSR" id="PIRSR600760-2"/>
    </source>
</evidence>
<dbReference type="EMBL" id="APNK01000049">
    <property type="protein sequence ID" value="KEZ75836.1"/>
    <property type="molecule type" value="Genomic_DNA"/>
</dbReference>
<evidence type="ECO:0000256" key="2">
    <source>
        <dbReference type="ARBA" id="ARBA00001946"/>
    </source>
</evidence>
<keyword evidence="6" id="KW-0805">Transcription regulation</keyword>
<keyword evidence="6" id="KW-0804">Transcription</keyword>
<dbReference type="Gene3D" id="3.40.190.80">
    <property type="match status" value="1"/>
</dbReference>
<dbReference type="InterPro" id="IPR033942">
    <property type="entry name" value="IMPase"/>
</dbReference>
<dbReference type="PRINTS" id="PR00377">
    <property type="entry name" value="IMPHPHTASES"/>
</dbReference>
<keyword evidence="7 8" id="KW-0460">Magnesium</keyword>
<dbReference type="FunFam" id="3.30.540.10:FF:000003">
    <property type="entry name" value="Inositol-1-monophosphatase"/>
    <property type="match status" value="1"/>
</dbReference>
<feature type="binding site" evidence="8">
    <location>
        <position position="210"/>
    </location>
    <ligand>
        <name>Mg(2+)</name>
        <dbReference type="ChEBI" id="CHEBI:18420"/>
        <label>1</label>
        <note>catalytic</note>
    </ligand>
</feature>
<protein>
    <recommendedName>
        <fullName evidence="9">Inositol-1-monophosphatase</fullName>
        <ecNumber evidence="9">3.1.3.25</ecNumber>
    </recommendedName>
</protein>
<evidence type="ECO:0000313" key="11">
    <source>
        <dbReference type="Proteomes" id="UP000028302"/>
    </source>
</evidence>
<dbReference type="GO" id="GO:0008934">
    <property type="term" value="F:inositol monophosphate 1-phosphatase activity"/>
    <property type="evidence" value="ECO:0007669"/>
    <property type="project" value="InterPro"/>
</dbReference>
<evidence type="ECO:0000313" key="10">
    <source>
        <dbReference type="EMBL" id="KEZ75836.1"/>
    </source>
</evidence>
<dbReference type="InterPro" id="IPR020583">
    <property type="entry name" value="Inositol_monoP_metal-BS"/>
</dbReference>
<dbReference type="PATRIC" id="fig|1304275.5.peg.3666"/>
<comment type="similarity">
    <text evidence="3 9">Belongs to the inositol monophosphatase superfamily.</text>
</comment>
<sequence length="264" mass="28959">MQPLTNIAVTAARRAGDVILSYYRRGDTGQVTQKAENDYVTEADQRSEATIIDTIRRNYPDHAFLAEESGDIGESDTVWIIDPIDGTMNFMRGIPHFCVSIACRINGVVEHGVIYDPVKDELFVAERGKGSSVDGRRMRVSHTVRLREAVLSTGFAYRRHGDIASYMPLYNRMLSASGHMRHSGSAALDLAYVAAGRLDGYWEIGLSAWDLAAGMLMVRAAGGIASDAHDNDADPLETGNILATNPKLYPQMLDKIVKTPRGGR</sequence>
<dbReference type="PANTHER" id="PTHR20854:SF4">
    <property type="entry name" value="INOSITOL-1-MONOPHOSPHATASE-RELATED"/>
    <property type="match status" value="1"/>
</dbReference>
<evidence type="ECO:0000256" key="1">
    <source>
        <dbReference type="ARBA" id="ARBA00001033"/>
    </source>
</evidence>
<feature type="binding site" evidence="8">
    <location>
        <position position="84"/>
    </location>
    <ligand>
        <name>Mg(2+)</name>
        <dbReference type="ChEBI" id="CHEBI:18420"/>
        <label>1</label>
        <note>catalytic</note>
    </ligand>
</feature>
<comment type="catalytic activity">
    <reaction evidence="1 9">
        <text>a myo-inositol phosphate + H2O = myo-inositol + phosphate</text>
        <dbReference type="Rhea" id="RHEA:24056"/>
        <dbReference type="ChEBI" id="CHEBI:15377"/>
        <dbReference type="ChEBI" id="CHEBI:17268"/>
        <dbReference type="ChEBI" id="CHEBI:43474"/>
        <dbReference type="ChEBI" id="CHEBI:84139"/>
        <dbReference type="EC" id="3.1.3.25"/>
    </reaction>
</comment>
<dbReference type="Gene3D" id="3.30.540.10">
    <property type="entry name" value="Fructose-1,6-Bisphosphatase, subunit A, domain 1"/>
    <property type="match status" value="1"/>
</dbReference>
<feature type="binding site" evidence="8">
    <location>
        <position position="85"/>
    </location>
    <ligand>
        <name>Mg(2+)</name>
        <dbReference type="ChEBI" id="CHEBI:18420"/>
        <label>1</label>
        <note>catalytic</note>
    </ligand>
</feature>
<dbReference type="Proteomes" id="UP000028302">
    <property type="component" value="Unassembled WGS sequence"/>
</dbReference>
<dbReference type="InterPro" id="IPR020550">
    <property type="entry name" value="Inositol_monophosphatase_CS"/>
</dbReference>
<keyword evidence="11" id="KW-1185">Reference proteome</keyword>
<feature type="binding site" evidence="8">
    <location>
        <position position="82"/>
    </location>
    <ligand>
        <name>Mg(2+)</name>
        <dbReference type="ChEBI" id="CHEBI:18420"/>
        <label>1</label>
        <note>catalytic</note>
    </ligand>
</feature>